<dbReference type="GO" id="GO:0004165">
    <property type="term" value="F:delta(3)-delta(2)-enoyl-CoA isomerase activity"/>
    <property type="evidence" value="ECO:0007669"/>
    <property type="project" value="TreeGrafter"/>
</dbReference>
<dbReference type="SUPFAM" id="SSF52096">
    <property type="entry name" value="ClpP/crotonase"/>
    <property type="match status" value="1"/>
</dbReference>
<organism evidence="1 2">
    <name type="scientific">Emericellopsis cladophorae</name>
    <dbReference type="NCBI Taxonomy" id="2686198"/>
    <lineage>
        <taxon>Eukaryota</taxon>
        <taxon>Fungi</taxon>
        <taxon>Dikarya</taxon>
        <taxon>Ascomycota</taxon>
        <taxon>Pezizomycotina</taxon>
        <taxon>Sordariomycetes</taxon>
        <taxon>Hypocreomycetidae</taxon>
        <taxon>Hypocreales</taxon>
        <taxon>Bionectriaceae</taxon>
        <taxon>Emericellopsis</taxon>
    </lineage>
</organism>
<dbReference type="AlphaFoldDB" id="A0A9P9Y283"/>
<dbReference type="GO" id="GO:0005777">
    <property type="term" value="C:peroxisome"/>
    <property type="evidence" value="ECO:0007669"/>
    <property type="project" value="TreeGrafter"/>
</dbReference>
<dbReference type="GO" id="GO:0006635">
    <property type="term" value="P:fatty acid beta-oxidation"/>
    <property type="evidence" value="ECO:0007669"/>
    <property type="project" value="TreeGrafter"/>
</dbReference>
<dbReference type="RefSeq" id="XP_051362445.1">
    <property type="nucleotide sequence ID" value="XM_051506245.1"/>
</dbReference>
<sequence>MARTARRMLYWYSNDRAVAATLGTFLGVGTTEKGGQFAPNDPAQLQNFQDWLVDVVTFAEGGFASFGYSEAWLMKGDSLQQRKTLDDWVQTYNSNECSRMRTMGAFCGEPGLRDGHGRGHELSGPGLDGGPGSVVVLDGQCDDAERRERVVPEEEEVLRCWASKGALGCPSITRMSLFTIPIPALGTAYPGGAITCTTPAPKVYLLTFVSPPDNRLTTPVLKALLSALDVLEFGGHAPGVVVTTSGIQKFYSNGLDLAHAAETDGYWPLLYAVWARFLTYPMPTVAWMNGHAFAGGLMLATSHDYRLAPSPRGFLCLNELLFGAPLKPAMAAIFRHKLPSATYRTLVLEAKRFNADEALAAGIVDGVATGLDDVLGFIAQRELAEKPKSGVYGILKGEMYKDLLQMLSGPGLEAEEARFDADQARNAERREFGRVWYEQWEKEDKAKL</sequence>
<protein>
    <submittedName>
        <fullName evidence="1">Uncharacterized protein</fullName>
    </submittedName>
</protein>
<evidence type="ECO:0000313" key="2">
    <source>
        <dbReference type="Proteomes" id="UP001055219"/>
    </source>
</evidence>
<dbReference type="Pfam" id="PF00378">
    <property type="entry name" value="ECH_1"/>
    <property type="match status" value="1"/>
</dbReference>
<dbReference type="Proteomes" id="UP001055219">
    <property type="component" value="Unassembled WGS sequence"/>
</dbReference>
<evidence type="ECO:0000313" key="1">
    <source>
        <dbReference type="EMBL" id="KAI6781589.1"/>
    </source>
</evidence>
<dbReference type="InterPro" id="IPR029045">
    <property type="entry name" value="ClpP/crotonase-like_dom_sf"/>
</dbReference>
<dbReference type="Gene3D" id="3.90.226.10">
    <property type="entry name" value="2-enoyl-CoA Hydratase, Chain A, domain 1"/>
    <property type="match status" value="1"/>
</dbReference>
<dbReference type="InterPro" id="IPR001753">
    <property type="entry name" value="Enoyl-CoA_hydra/iso"/>
</dbReference>
<dbReference type="CDD" id="cd06558">
    <property type="entry name" value="crotonase-like"/>
    <property type="match status" value="1"/>
</dbReference>
<dbReference type="OrthoDB" id="1696280at2759"/>
<proteinExistence type="predicted"/>
<reference evidence="1" key="1">
    <citation type="journal article" date="2021" name="J Fungi (Basel)">
        <title>Genomic and Metabolomic Analyses of the Marine Fungus Emericellopsis cladophorae: Insights into Saltwater Adaptability Mechanisms and Its Biosynthetic Potential.</title>
        <authorList>
            <person name="Goncalves M.F.M."/>
            <person name="Hilario S."/>
            <person name="Van de Peer Y."/>
            <person name="Esteves A.C."/>
            <person name="Alves A."/>
        </authorList>
    </citation>
    <scope>NUCLEOTIDE SEQUENCE</scope>
    <source>
        <strain evidence="1">MUM 19.33</strain>
    </source>
</reference>
<dbReference type="GeneID" id="75831785"/>
<dbReference type="PANTHER" id="PTHR11941">
    <property type="entry name" value="ENOYL-COA HYDRATASE-RELATED"/>
    <property type="match status" value="1"/>
</dbReference>
<comment type="caution">
    <text evidence="1">The sequence shown here is derived from an EMBL/GenBank/DDBJ whole genome shotgun (WGS) entry which is preliminary data.</text>
</comment>
<accession>A0A9P9Y283</accession>
<name>A0A9P9Y283_9HYPO</name>
<reference evidence="1" key="2">
    <citation type="submission" date="2022-07" db="EMBL/GenBank/DDBJ databases">
        <authorList>
            <person name="Goncalves M.F.M."/>
            <person name="Hilario S."/>
            <person name="Van De Peer Y."/>
            <person name="Esteves A.C."/>
            <person name="Alves A."/>
        </authorList>
    </citation>
    <scope>NUCLEOTIDE SEQUENCE</scope>
    <source>
        <strain evidence="1">MUM 19.33</strain>
    </source>
</reference>
<dbReference type="PANTHER" id="PTHR11941:SF75">
    <property type="entry name" value="ENOYL-COA HYDRATASE_ISOMERASE FAMILY PROTEIN"/>
    <property type="match status" value="1"/>
</dbReference>
<keyword evidence="2" id="KW-1185">Reference proteome</keyword>
<gene>
    <name evidence="1" type="ORF">J7T54_005300</name>
</gene>
<dbReference type="EMBL" id="JAGIXG020000020">
    <property type="protein sequence ID" value="KAI6781589.1"/>
    <property type="molecule type" value="Genomic_DNA"/>
</dbReference>